<dbReference type="NCBIfam" id="TIGR01460">
    <property type="entry name" value="HAD-SF-IIA"/>
    <property type="match status" value="1"/>
</dbReference>
<dbReference type="GO" id="GO:0005737">
    <property type="term" value="C:cytoplasm"/>
    <property type="evidence" value="ECO:0007669"/>
    <property type="project" value="TreeGrafter"/>
</dbReference>
<dbReference type="GO" id="GO:0016791">
    <property type="term" value="F:phosphatase activity"/>
    <property type="evidence" value="ECO:0007669"/>
    <property type="project" value="TreeGrafter"/>
</dbReference>
<dbReference type="InterPro" id="IPR036412">
    <property type="entry name" value="HAD-like_sf"/>
</dbReference>
<evidence type="ECO:0000256" key="4">
    <source>
        <dbReference type="PIRSR" id="PIRSR000915-3"/>
    </source>
</evidence>
<dbReference type="InterPro" id="IPR023214">
    <property type="entry name" value="HAD_sf"/>
</dbReference>
<protein>
    <recommendedName>
        <fullName evidence="7">Phosphoglycolate phosphatase</fullName>
    </recommendedName>
</protein>
<evidence type="ECO:0000313" key="6">
    <source>
        <dbReference type="Proteomes" id="UP000617340"/>
    </source>
</evidence>
<feature type="active site" description="Nucleophile" evidence="2">
    <location>
        <position position="28"/>
    </location>
</feature>
<dbReference type="AlphaFoldDB" id="A0A834JVC0"/>
<keyword evidence="1" id="KW-0378">Hydrolase</keyword>
<feature type="binding site" evidence="4">
    <location>
        <position position="28"/>
    </location>
    <ligand>
        <name>Mg(2+)</name>
        <dbReference type="ChEBI" id="CHEBI:18420"/>
    </ligand>
</feature>
<feature type="active site" description="Proton donor" evidence="2">
    <location>
        <position position="30"/>
    </location>
</feature>
<gene>
    <name evidence="5" type="ORF">HZH68_009398</name>
</gene>
<organism evidence="5 6">
    <name type="scientific">Vespula germanica</name>
    <name type="common">German yellow jacket</name>
    <name type="synonym">Paravespula germanica</name>
    <dbReference type="NCBI Taxonomy" id="30212"/>
    <lineage>
        <taxon>Eukaryota</taxon>
        <taxon>Metazoa</taxon>
        <taxon>Ecdysozoa</taxon>
        <taxon>Arthropoda</taxon>
        <taxon>Hexapoda</taxon>
        <taxon>Insecta</taxon>
        <taxon>Pterygota</taxon>
        <taxon>Neoptera</taxon>
        <taxon>Endopterygota</taxon>
        <taxon>Hymenoptera</taxon>
        <taxon>Apocrita</taxon>
        <taxon>Aculeata</taxon>
        <taxon>Vespoidea</taxon>
        <taxon>Vespidae</taxon>
        <taxon>Vespinae</taxon>
        <taxon>Vespula</taxon>
    </lineage>
</organism>
<accession>A0A834JVC0</accession>
<dbReference type="InterPro" id="IPR006357">
    <property type="entry name" value="HAD-SF_hydro_IIA"/>
</dbReference>
<dbReference type="Gene3D" id="3.40.50.1000">
    <property type="entry name" value="HAD superfamily/HAD-like"/>
    <property type="match status" value="2"/>
</dbReference>
<dbReference type="PANTHER" id="PTHR19288:SF4">
    <property type="entry name" value="RE04130P-RELATED"/>
    <property type="match status" value="1"/>
</dbReference>
<feature type="binding site" evidence="4">
    <location>
        <position position="248"/>
    </location>
    <ligand>
        <name>Mg(2+)</name>
        <dbReference type="ChEBI" id="CHEBI:18420"/>
    </ligand>
</feature>
<evidence type="ECO:0000256" key="2">
    <source>
        <dbReference type="PIRSR" id="PIRSR000915-1"/>
    </source>
</evidence>
<feature type="binding site" evidence="4">
    <location>
        <position position="30"/>
    </location>
    <ligand>
        <name>Mg(2+)</name>
        <dbReference type="ChEBI" id="CHEBI:18420"/>
    </ligand>
</feature>
<dbReference type="PANTHER" id="PTHR19288">
    <property type="entry name" value="4-NITROPHENYLPHOSPHATASE-RELATED"/>
    <property type="match status" value="1"/>
</dbReference>
<feature type="binding site" evidence="3">
    <location>
        <position position="222"/>
    </location>
    <ligand>
        <name>substrate</name>
    </ligand>
</feature>
<dbReference type="GO" id="GO:0046872">
    <property type="term" value="F:metal ion binding"/>
    <property type="evidence" value="ECO:0007669"/>
    <property type="project" value="UniProtKB-KW"/>
</dbReference>
<dbReference type="Pfam" id="PF13344">
    <property type="entry name" value="Hydrolase_6"/>
    <property type="match status" value="1"/>
</dbReference>
<keyword evidence="6" id="KW-1185">Reference proteome</keyword>
<evidence type="ECO:0000256" key="1">
    <source>
        <dbReference type="PIRNR" id="PIRNR000915"/>
    </source>
</evidence>
<name>A0A834JVC0_VESGE</name>
<sequence length="303" mass="34013">MPETKDLRNVNEEEIRRFLDSFDIVLSDCDGVLWHIDSPIENSIEALTKLQSFGKKIFLVTNNTTAGTRKICERLLVNGLEAKDEQVIIPSKVIAWYLKKINFQGQAFTIAMEPFRKVLMEAGIELLDEKEPNVYPNNVPATLNAVQDRQSVKAVITDFDVNCNWAKLTFAISCLKRKDVLYVTGALDKWVSCSNGSLILGPGPLIDIITEGSGRTPISCGKPSDTLRNYIFEFCNVINPKRCLFIGDTVNYDMKFGALCGFQKFFVSTGCDSFEESQKNEDTCPEYYLPNFGQLLSILDDVA</sequence>
<dbReference type="EMBL" id="JACSDZ010000009">
    <property type="protein sequence ID" value="KAF7395348.1"/>
    <property type="molecule type" value="Genomic_DNA"/>
</dbReference>
<keyword evidence="4" id="KW-0460">Magnesium</keyword>
<proteinExistence type="inferred from homology"/>
<evidence type="ECO:0000256" key="3">
    <source>
        <dbReference type="PIRSR" id="PIRSR000915-2"/>
    </source>
</evidence>
<comment type="similarity">
    <text evidence="1">Belongs to the HAD-like hydrolase superfamily.</text>
</comment>
<dbReference type="SUPFAM" id="SSF56784">
    <property type="entry name" value="HAD-like"/>
    <property type="match status" value="1"/>
</dbReference>
<dbReference type="PIRSF" id="PIRSF000915">
    <property type="entry name" value="PGP-type_phosphatase"/>
    <property type="match status" value="1"/>
</dbReference>
<keyword evidence="4" id="KW-0479">Metal-binding</keyword>
<evidence type="ECO:0008006" key="7">
    <source>
        <dbReference type="Google" id="ProtNLM"/>
    </source>
</evidence>
<comment type="caution">
    <text evidence="5">The sequence shown here is derived from an EMBL/GenBank/DDBJ whole genome shotgun (WGS) entry which is preliminary data.</text>
</comment>
<reference evidence="5" key="1">
    <citation type="journal article" date="2020" name="G3 (Bethesda)">
        <title>High-Quality Assemblies for Three Invasive Social Wasps from the &lt;i&gt;Vespula&lt;/i&gt; Genus.</title>
        <authorList>
            <person name="Harrop T.W.R."/>
            <person name="Guhlin J."/>
            <person name="McLaughlin G.M."/>
            <person name="Permina E."/>
            <person name="Stockwell P."/>
            <person name="Gilligan J."/>
            <person name="Le Lec M.F."/>
            <person name="Gruber M.A.M."/>
            <person name="Quinn O."/>
            <person name="Lovegrove M."/>
            <person name="Duncan E.J."/>
            <person name="Remnant E.J."/>
            <person name="Van Eeckhoven J."/>
            <person name="Graham B."/>
            <person name="Knapp R.A."/>
            <person name="Langford K.W."/>
            <person name="Kronenberg Z."/>
            <person name="Press M.O."/>
            <person name="Eacker S.M."/>
            <person name="Wilson-Rankin E.E."/>
            <person name="Purcell J."/>
            <person name="Lester P.J."/>
            <person name="Dearden P.K."/>
        </authorList>
    </citation>
    <scope>NUCLEOTIDE SEQUENCE</scope>
    <source>
        <strain evidence="5">Linc-1</strain>
    </source>
</reference>
<comment type="cofactor">
    <cofactor evidence="4">
        <name>Mg(2+)</name>
        <dbReference type="ChEBI" id="CHEBI:18420"/>
    </cofactor>
    <text evidence="4">Divalent metal ions. Mg(2+) is the most effective.</text>
</comment>
<evidence type="ECO:0000313" key="5">
    <source>
        <dbReference type="EMBL" id="KAF7395348.1"/>
    </source>
</evidence>
<dbReference type="Pfam" id="PF13242">
    <property type="entry name" value="Hydrolase_like"/>
    <property type="match status" value="1"/>
</dbReference>
<dbReference type="Proteomes" id="UP000617340">
    <property type="component" value="Unassembled WGS sequence"/>
</dbReference>